<evidence type="ECO:0000313" key="2">
    <source>
        <dbReference type="Proteomes" id="UP001060150"/>
    </source>
</evidence>
<sequence>MFGLLPCQMLSGVDLARQALLAAREAAKRNGARTTKPKWRTDTALRRDGREPLGLGAAIGMMVTERGLVAPAAGGSVLARFGDILAAAAPELAGHVKAVGFDADTGRLDVAPDAPAYGTKLRWRVWPAQSEHRRAVPVMR</sequence>
<gene>
    <name evidence="1" type="ORF">NRO40_30135</name>
</gene>
<dbReference type="RefSeq" id="WP_232791264.1">
    <property type="nucleotide sequence ID" value="NZ_CP102333.1"/>
</dbReference>
<proteinExistence type="predicted"/>
<accession>A0ABY5NG54</accession>
<name>A0ABY5NG54_9ACTN</name>
<evidence type="ECO:0000313" key="1">
    <source>
        <dbReference type="EMBL" id="UUS35078.1"/>
    </source>
</evidence>
<protein>
    <submittedName>
        <fullName evidence="1">Uncharacterized protein</fullName>
    </submittedName>
</protein>
<geneLocation type="plasmid" evidence="1 2">
    <name>unnamed</name>
</geneLocation>
<dbReference type="Proteomes" id="UP001060150">
    <property type="component" value="Plasmid unnamed"/>
</dbReference>
<dbReference type="EMBL" id="CP102333">
    <property type="protein sequence ID" value="UUS35078.1"/>
    <property type="molecule type" value="Genomic_DNA"/>
</dbReference>
<organism evidence="1 2">
    <name type="scientific">Streptomyces changanensis</name>
    <dbReference type="NCBI Taxonomy" id="2964669"/>
    <lineage>
        <taxon>Bacteria</taxon>
        <taxon>Bacillati</taxon>
        <taxon>Actinomycetota</taxon>
        <taxon>Actinomycetes</taxon>
        <taxon>Kitasatosporales</taxon>
        <taxon>Streptomycetaceae</taxon>
        <taxon>Streptomyces</taxon>
    </lineage>
</organism>
<keyword evidence="2" id="KW-1185">Reference proteome</keyword>
<reference evidence="1" key="1">
    <citation type="submission" date="2022-08" db="EMBL/GenBank/DDBJ databases">
        <title>Streptomyces changanensis sp. nov., an actinomycete isolated from soil.</title>
        <authorList>
            <person name="Wu H."/>
            <person name="Han L."/>
        </authorList>
    </citation>
    <scope>NUCLEOTIDE SEQUENCE</scope>
    <source>
        <strain evidence="1">HL-66</strain>
        <plasmid evidence="1">unnamed</plasmid>
    </source>
</reference>
<keyword evidence="1" id="KW-0614">Plasmid</keyword>